<evidence type="ECO:0000313" key="3">
    <source>
        <dbReference type="Proteomes" id="UP000001038"/>
    </source>
</evidence>
<name>A0A3B3HQF1_ORYLA</name>
<keyword evidence="1" id="KW-0812">Transmembrane</keyword>
<evidence type="ECO:0000313" key="2">
    <source>
        <dbReference type="Ensembl" id="ENSORLP00000034017.1"/>
    </source>
</evidence>
<evidence type="ECO:0000256" key="1">
    <source>
        <dbReference type="SAM" id="Phobius"/>
    </source>
</evidence>
<keyword evidence="1" id="KW-0472">Membrane</keyword>
<dbReference type="InParanoid" id="A0A3B3HQF1"/>
<dbReference type="Ensembl" id="ENSORLT00000034589.1">
    <property type="protein sequence ID" value="ENSORLP00000034017.1"/>
    <property type="gene ID" value="ENSORLG00000029346.1"/>
</dbReference>
<reference evidence="2" key="3">
    <citation type="submission" date="2025-09" db="UniProtKB">
        <authorList>
            <consortium name="Ensembl"/>
        </authorList>
    </citation>
    <scope>IDENTIFICATION</scope>
    <source>
        <strain evidence="2">Hd-rR</strain>
    </source>
</reference>
<reference evidence="2 3" key="1">
    <citation type="journal article" date="2007" name="Nature">
        <title>The medaka draft genome and insights into vertebrate genome evolution.</title>
        <authorList>
            <person name="Kasahara M."/>
            <person name="Naruse K."/>
            <person name="Sasaki S."/>
            <person name="Nakatani Y."/>
            <person name="Qu W."/>
            <person name="Ahsan B."/>
            <person name="Yamada T."/>
            <person name="Nagayasu Y."/>
            <person name="Doi K."/>
            <person name="Kasai Y."/>
            <person name="Jindo T."/>
            <person name="Kobayashi D."/>
            <person name="Shimada A."/>
            <person name="Toyoda A."/>
            <person name="Kuroki Y."/>
            <person name="Fujiyama A."/>
            <person name="Sasaki T."/>
            <person name="Shimizu A."/>
            <person name="Asakawa S."/>
            <person name="Shimizu N."/>
            <person name="Hashimoto S."/>
            <person name="Yang J."/>
            <person name="Lee Y."/>
            <person name="Matsushima K."/>
            <person name="Sugano S."/>
            <person name="Sakaizumi M."/>
            <person name="Narita T."/>
            <person name="Ohishi K."/>
            <person name="Haga S."/>
            <person name="Ohta F."/>
            <person name="Nomoto H."/>
            <person name="Nogata K."/>
            <person name="Morishita T."/>
            <person name="Endo T."/>
            <person name="Shin-I T."/>
            <person name="Takeda H."/>
            <person name="Morishita S."/>
            <person name="Kohara Y."/>
        </authorList>
    </citation>
    <scope>NUCLEOTIDE SEQUENCE [LARGE SCALE GENOMIC DNA]</scope>
    <source>
        <strain evidence="2 3">Hd-rR</strain>
    </source>
</reference>
<keyword evidence="1" id="KW-1133">Transmembrane helix</keyword>
<reference evidence="2" key="2">
    <citation type="submission" date="2025-08" db="UniProtKB">
        <authorList>
            <consortium name="Ensembl"/>
        </authorList>
    </citation>
    <scope>IDENTIFICATION</scope>
    <source>
        <strain evidence="2">Hd-rR</strain>
    </source>
</reference>
<feature type="transmembrane region" description="Helical" evidence="1">
    <location>
        <begin position="67"/>
        <end position="87"/>
    </location>
</feature>
<sequence length="118" mass="13172">SCEIFLQDRKQEVTNAVKKDGAVRWELLHPEEPRLLKFFGKVLRSSWWASPQLPPLLKESFLKPQPLGVVVIFWSLTMLPLVGAVAAGHNSLGKSFSCRLLKTKVSAALLYLDSVKVA</sequence>
<proteinExistence type="predicted"/>
<dbReference type="Proteomes" id="UP000001038">
    <property type="component" value="Chromosome 13"/>
</dbReference>
<protein>
    <submittedName>
        <fullName evidence="2">Uncharacterized protein</fullName>
    </submittedName>
</protein>
<keyword evidence="3" id="KW-1185">Reference proteome</keyword>
<organism evidence="2 3">
    <name type="scientific">Oryzias latipes</name>
    <name type="common">Japanese rice fish</name>
    <name type="synonym">Japanese killifish</name>
    <dbReference type="NCBI Taxonomy" id="8090"/>
    <lineage>
        <taxon>Eukaryota</taxon>
        <taxon>Metazoa</taxon>
        <taxon>Chordata</taxon>
        <taxon>Craniata</taxon>
        <taxon>Vertebrata</taxon>
        <taxon>Euteleostomi</taxon>
        <taxon>Actinopterygii</taxon>
        <taxon>Neopterygii</taxon>
        <taxon>Teleostei</taxon>
        <taxon>Neoteleostei</taxon>
        <taxon>Acanthomorphata</taxon>
        <taxon>Ovalentaria</taxon>
        <taxon>Atherinomorphae</taxon>
        <taxon>Beloniformes</taxon>
        <taxon>Adrianichthyidae</taxon>
        <taxon>Oryziinae</taxon>
        <taxon>Oryzias</taxon>
    </lineage>
</organism>
<dbReference type="AlphaFoldDB" id="A0A3B3HQF1"/>
<accession>A0A3B3HQF1</accession>